<dbReference type="InterPro" id="IPR050627">
    <property type="entry name" value="Nitroreductase/BluB"/>
</dbReference>
<proteinExistence type="predicted"/>
<dbReference type="EMBL" id="JAUHJR010000001">
    <property type="protein sequence ID" value="MDN4160201.1"/>
    <property type="molecule type" value="Genomic_DNA"/>
</dbReference>
<evidence type="ECO:0000259" key="1">
    <source>
        <dbReference type="Pfam" id="PF00881"/>
    </source>
</evidence>
<dbReference type="RefSeq" id="WP_300959067.1">
    <property type="nucleotide sequence ID" value="NZ_JAUHJR010000001.1"/>
</dbReference>
<dbReference type="Pfam" id="PF00881">
    <property type="entry name" value="Nitroreductase"/>
    <property type="match status" value="1"/>
</dbReference>
<dbReference type="SUPFAM" id="SSF55469">
    <property type="entry name" value="FMN-dependent nitroreductase-like"/>
    <property type="match status" value="1"/>
</dbReference>
<gene>
    <name evidence="2" type="ORF">QWY29_02450</name>
</gene>
<dbReference type="Gene3D" id="3.40.109.10">
    <property type="entry name" value="NADH Oxidase"/>
    <property type="match status" value="1"/>
</dbReference>
<dbReference type="PANTHER" id="PTHR23026">
    <property type="entry name" value="NADPH NITROREDUCTASE"/>
    <property type="match status" value="1"/>
</dbReference>
<protein>
    <submittedName>
        <fullName evidence="2">Nitroreductase family protein</fullName>
    </submittedName>
</protein>
<dbReference type="InterPro" id="IPR029479">
    <property type="entry name" value="Nitroreductase"/>
</dbReference>
<feature type="domain" description="Nitroreductase" evidence="1">
    <location>
        <begin position="16"/>
        <end position="187"/>
    </location>
</feature>
<name>A0ABT8EPX1_9ACTN</name>
<dbReference type="Proteomes" id="UP001168537">
    <property type="component" value="Unassembled WGS sequence"/>
</dbReference>
<accession>A0ABT8EPX1</accession>
<reference evidence="2" key="1">
    <citation type="submission" date="2023-06" db="EMBL/GenBank/DDBJ databases">
        <title>Draft genome sequence of Nocardioides sp. SOB72.</title>
        <authorList>
            <person name="Zhang G."/>
        </authorList>
    </citation>
    <scope>NUCLEOTIDE SEQUENCE</scope>
    <source>
        <strain evidence="2">SOB72</strain>
    </source>
</reference>
<evidence type="ECO:0000313" key="2">
    <source>
        <dbReference type="EMBL" id="MDN4160201.1"/>
    </source>
</evidence>
<sequence>MSEAEAGVWETLYTTRAMRRMRPDPVPVEVQARIMDAAVRAPSGGDTQAWRFLLVDDREVVGRLADPYREAVALLWRGHYAAQVAAAEADPDAPSSIRFRKLRASVQHLADHFEQVPLLFFAFSRGDRDGSSTYPAVWSAMLAARAQGVGSAMTNVLDVFRPDTTKAVLGVPPDRGWTLAATVAMGYPMGRWGVAPRRPAHEVTYRNQWGSPAGFETPEPLWTTRTS</sequence>
<dbReference type="CDD" id="cd02062">
    <property type="entry name" value="Nitro_FMN_reductase"/>
    <property type="match status" value="1"/>
</dbReference>
<keyword evidence="3" id="KW-1185">Reference proteome</keyword>
<dbReference type="InterPro" id="IPR000415">
    <property type="entry name" value="Nitroreductase-like"/>
</dbReference>
<dbReference type="PANTHER" id="PTHR23026:SF123">
    <property type="entry name" value="NAD(P)H NITROREDUCTASE RV3131-RELATED"/>
    <property type="match status" value="1"/>
</dbReference>
<organism evidence="2 3">
    <name type="scientific">Nocardioides abyssi</name>
    <dbReference type="NCBI Taxonomy" id="3058370"/>
    <lineage>
        <taxon>Bacteria</taxon>
        <taxon>Bacillati</taxon>
        <taxon>Actinomycetota</taxon>
        <taxon>Actinomycetes</taxon>
        <taxon>Propionibacteriales</taxon>
        <taxon>Nocardioidaceae</taxon>
        <taxon>Nocardioides</taxon>
    </lineage>
</organism>
<evidence type="ECO:0000313" key="3">
    <source>
        <dbReference type="Proteomes" id="UP001168537"/>
    </source>
</evidence>
<comment type="caution">
    <text evidence="2">The sequence shown here is derived from an EMBL/GenBank/DDBJ whole genome shotgun (WGS) entry which is preliminary data.</text>
</comment>